<proteinExistence type="predicted"/>
<evidence type="ECO:0000313" key="3">
    <source>
        <dbReference type="Proteomes" id="UP000319143"/>
    </source>
</evidence>
<dbReference type="OrthoDB" id="247444at2"/>
<keyword evidence="3" id="KW-1185">Reference proteome</keyword>
<dbReference type="RefSeq" id="WP_146525241.1">
    <property type="nucleotide sequence ID" value="NZ_SJPV01000002.1"/>
</dbReference>
<dbReference type="Gene3D" id="3.90.550.10">
    <property type="entry name" value="Spore Coat Polysaccharide Biosynthesis Protein SpsA, Chain A"/>
    <property type="match status" value="1"/>
</dbReference>
<name>A0A5C6DTL8_9BACT</name>
<organism evidence="2 3">
    <name type="scientific">Novipirellula artificiosorum</name>
    <dbReference type="NCBI Taxonomy" id="2528016"/>
    <lineage>
        <taxon>Bacteria</taxon>
        <taxon>Pseudomonadati</taxon>
        <taxon>Planctomycetota</taxon>
        <taxon>Planctomycetia</taxon>
        <taxon>Pirellulales</taxon>
        <taxon>Pirellulaceae</taxon>
        <taxon>Novipirellula</taxon>
    </lineage>
</organism>
<dbReference type="Proteomes" id="UP000319143">
    <property type="component" value="Unassembled WGS sequence"/>
</dbReference>
<reference evidence="2 3" key="1">
    <citation type="submission" date="2019-02" db="EMBL/GenBank/DDBJ databases">
        <title>Deep-cultivation of Planctomycetes and their phenomic and genomic characterization uncovers novel biology.</title>
        <authorList>
            <person name="Wiegand S."/>
            <person name="Jogler M."/>
            <person name="Boedeker C."/>
            <person name="Pinto D."/>
            <person name="Vollmers J."/>
            <person name="Rivas-Marin E."/>
            <person name="Kohn T."/>
            <person name="Peeters S.H."/>
            <person name="Heuer A."/>
            <person name="Rast P."/>
            <person name="Oberbeckmann S."/>
            <person name="Bunk B."/>
            <person name="Jeske O."/>
            <person name="Meyerdierks A."/>
            <person name="Storesund J.E."/>
            <person name="Kallscheuer N."/>
            <person name="Luecker S."/>
            <person name="Lage O.M."/>
            <person name="Pohl T."/>
            <person name="Merkel B.J."/>
            <person name="Hornburger P."/>
            <person name="Mueller R.-W."/>
            <person name="Bruemmer F."/>
            <person name="Labrenz M."/>
            <person name="Spormann A.M."/>
            <person name="Op Den Camp H."/>
            <person name="Overmann J."/>
            <person name="Amann R."/>
            <person name="Jetten M.S.M."/>
            <person name="Mascher T."/>
            <person name="Medema M.H."/>
            <person name="Devos D.P."/>
            <person name="Kaster A.-K."/>
            <person name="Ovreas L."/>
            <person name="Rohde M."/>
            <person name="Galperin M.Y."/>
            <person name="Jogler C."/>
        </authorList>
    </citation>
    <scope>NUCLEOTIDE SEQUENCE [LARGE SCALE GENOMIC DNA]</scope>
    <source>
        <strain evidence="2 3">Poly41</strain>
    </source>
</reference>
<evidence type="ECO:0000259" key="1">
    <source>
        <dbReference type="Pfam" id="PF12804"/>
    </source>
</evidence>
<comment type="caution">
    <text evidence="2">The sequence shown here is derived from an EMBL/GenBank/DDBJ whole genome shotgun (WGS) entry which is preliminary data.</text>
</comment>
<dbReference type="AlphaFoldDB" id="A0A5C6DTL8"/>
<dbReference type="EMBL" id="SJPV01000002">
    <property type="protein sequence ID" value="TWU40673.1"/>
    <property type="molecule type" value="Genomic_DNA"/>
</dbReference>
<evidence type="ECO:0000313" key="2">
    <source>
        <dbReference type="EMBL" id="TWU40673.1"/>
    </source>
</evidence>
<dbReference type="Pfam" id="PF12804">
    <property type="entry name" value="NTP_transf_3"/>
    <property type="match status" value="1"/>
</dbReference>
<keyword evidence="2" id="KW-0808">Transferase</keyword>
<accession>A0A5C6DTL8</accession>
<dbReference type="InterPro" id="IPR029044">
    <property type="entry name" value="Nucleotide-diphossugar_trans"/>
</dbReference>
<dbReference type="SUPFAM" id="SSF53448">
    <property type="entry name" value="Nucleotide-diphospho-sugar transferases"/>
    <property type="match status" value="1"/>
</dbReference>
<sequence length="262" mass="28263">MPKQLTAVAVIDLGDFAQPAAQATLARFSQRSLAGQPLVLRMARRLSECQLVDQVMVVGSNMPSEVLTSGIAGIGGVAGIGSLNLGSCHVCERLSAAADHCHADWVLRVPCNQPFVDPVLVDQLLAKAFAADHCDYLGYASSTGDAGCVDRLGLVGEACHADALRRLRRNADRLPADDSASIASWLENSPGVYQLKFVPLPSQLDRKDLRFAVQDELDWDDAELLCDTVINDDSAWQRLAEIVTSNESLRSSMESRNTEDPS</sequence>
<protein>
    <submittedName>
        <fullName evidence="2">MobA-like NTP transferase domain protein</fullName>
    </submittedName>
</protein>
<dbReference type="InterPro" id="IPR025877">
    <property type="entry name" value="MobA-like_NTP_Trfase"/>
</dbReference>
<feature type="domain" description="MobA-like NTP transferase" evidence="1">
    <location>
        <begin position="32"/>
        <end position="145"/>
    </location>
</feature>
<dbReference type="GO" id="GO:0016779">
    <property type="term" value="F:nucleotidyltransferase activity"/>
    <property type="evidence" value="ECO:0007669"/>
    <property type="project" value="UniProtKB-ARBA"/>
</dbReference>
<gene>
    <name evidence="2" type="ORF">Poly41_15080</name>
</gene>